<dbReference type="PATRIC" id="fig|1415168.3.peg.2260"/>
<evidence type="ECO:0000256" key="1">
    <source>
        <dbReference type="SAM" id="MobiDB-lite"/>
    </source>
</evidence>
<organism evidence="3 4">
    <name type="scientific">Lactococcus cremoris subsp. cremoris GE214</name>
    <dbReference type="NCBI Taxonomy" id="1415168"/>
    <lineage>
        <taxon>Bacteria</taxon>
        <taxon>Bacillati</taxon>
        <taxon>Bacillota</taxon>
        <taxon>Bacilli</taxon>
        <taxon>Lactobacillales</taxon>
        <taxon>Streptococcaceae</taxon>
        <taxon>Lactococcus</taxon>
        <taxon>Lactococcus cremoris subsp. cremoris</taxon>
    </lineage>
</organism>
<dbReference type="Gene3D" id="1.10.510.10">
    <property type="entry name" value="Transferase(Phosphotransferase) domain 1"/>
    <property type="match status" value="1"/>
</dbReference>
<dbReference type="InterPro" id="IPR011990">
    <property type="entry name" value="TPR-like_helical_dom_sf"/>
</dbReference>
<evidence type="ECO:0000313" key="3">
    <source>
        <dbReference type="EMBL" id="KEY61664.1"/>
    </source>
</evidence>
<feature type="transmembrane region" description="Helical" evidence="2">
    <location>
        <begin position="218"/>
        <end position="237"/>
    </location>
</feature>
<dbReference type="EMBL" id="AZSI01000140">
    <property type="protein sequence ID" value="KEY61664.1"/>
    <property type="molecule type" value="Genomic_DNA"/>
</dbReference>
<evidence type="ECO:0000256" key="2">
    <source>
        <dbReference type="SAM" id="Phobius"/>
    </source>
</evidence>
<feature type="region of interest" description="Disordered" evidence="1">
    <location>
        <begin position="422"/>
        <end position="447"/>
    </location>
</feature>
<dbReference type="Proteomes" id="UP000028401">
    <property type="component" value="Unassembled WGS sequence"/>
</dbReference>
<dbReference type="SUPFAM" id="SSF48452">
    <property type="entry name" value="TPR-like"/>
    <property type="match status" value="1"/>
</dbReference>
<proteinExistence type="predicted"/>
<keyword evidence="2" id="KW-1133">Transmembrane helix</keyword>
<reference evidence="3 4" key="1">
    <citation type="submission" date="2014-06" db="EMBL/GenBank/DDBJ databases">
        <title>Draft genome sequence of the putrescine producing strain Lactococcus lactis subsp cremoris GE214.</title>
        <authorList>
            <person name="Ladero V."/>
            <person name="Linares D.M."/>
            <person name="del Rio B."/>
            <person name="Mayo B."/>
            <person name="Martin M.C."/>
            <person name="Fernandez M."/>
            <person name="Alvarez M.A."/>
        </authorList>
    </citation>
    <scope>NUCLEOTIDE SEQUENCE [LARGE SCALE GENOMIC DNA]</scope>
    <source>
        <strain evidence="3 4">GE214</strain>
    </source>
</reference>
<keyword evidence="2" id="KW-0812">Transmembrane</keyword>
<accession>A0A084A8N5</accession>
<keyword evidence="2" id="KW-0472">Membrane</keyword>
<protein>
    <submittedName>
        <fullName evidence="3">TrsF protein</fullName>
    </submittedName>
</protein>
<evidence type="ECO:0000313" key="4">
    <source>
        <dbReference type="Proteomes" id="UP000028401"/>
    </source>
</evidence>
<feature type="compositionally biased region" description="Basic and acidic residues" evidence="1">
    <location>
        <begin position="422"/>
        <end position="443"/>
    </location>
</feature>
<dbReference type="AlphaFoldDB" id="A0A084A8N5"/>
<sequence length="472" mass="54249">MVKKKYDLLNIEIGTFKRSNDKLSIKIDKSQFRYDSLSELNELKKHQENFIDLDSIVEQENQVILTYKLSKNAKSLKELIKEKKAIRTSIAKRIMNQDILKDDTYRISLNPANIWYYPMNHVWYVYKANEAMPFDDNFSPLMKYKALVLYCLTGIAYERLLNEPKEALINNQDPIVLQVLNSENIEDLKLAINSIDDSISYQEWQKIDTKEKKTKRKFIITASSIAIVGLLLVGMVHKNDQKKLIALEDKQKIELTKLKYSSMVQSSLDNKNWKEASEAMKKAGYSKEKQTQTFLSLKEYQEAINADPKELNTVVNEIYKNNDEKVVLDLELPTGTEEKIDDELKIEKAIVSYDSETLASQLSFEENKDVLLRMGQAFLENNDMQDAQSVQTKLFGLDETKGDYLKSMIDLKTATDKVKDSQKKLDEANKIDNKDKSKGDKVKVAKSNLDSAKKDETLAKDKVDSLKNKVGA</sequence>
<dbReference type="RefSeq" id="WP_042748760.1">
    <property type="nucleotide sequence ID" value="NZ_AZSI01000140.1"/>
</dbReference>
<comment type="caution">
    <text evidence="3">The sequence shown here is derived from an EMBL/GenBank/DDBJ whole genome shotgun (WGS) entry which is preliminary data.</text>
</comment>
<gene>
    <name evidence="3" type="ORF">U725_02197</name>
</gene>
<name>A0A084A8N5_LACLC</name>